<proteinExistence type="inferred from homology"/>
<dbReference type="PANTHER" id="PTHR21039:SF0">
    <property type="entry name" value="HISTIDINOL-PHOSPHATASE"/>
    <property type="match status" value="1"/>
</dbReference>
<comment type="similarity">
    <text evidence="2 8">Belongs to the PHP hydrolase family. HisK subfamily.</text>
</comment>
<dbReference type="UniPathway" id="UPA00031">
    <property type="reaction ID" value="UER00013"/>
</dbReference>
<keyword evidence="6 8" id="KW-0368">Histidine biosynthesis</keyword>
<evidence type="ECO:0000256" key="7">
    <source>
        <dbReference type="ARBA" id="ARBA00049158"/>
    </source>
</evidence>
<dbReference type="PANTHER" id="PTHR21039">
    <property type="entry name" value="HISTIDINOL PHOSPHATASE-RELATED"/>
    <property type="match status" value="1"/>
</dbReference>
<dbReference type="Pfam" id="PF02811">
    <property type="entry name" value="PHP"/>
    <property type="match status" value="1"/>
</dbReference>
<dbReference type="CDD" id="cd12110">
    <property type="entry name" value="PHP_HisPPase_Hisj_like"/>
    <property type="match status" value="1"/>
</dbReference>
<comment type="pathway">
    <text evidence="1 8">Amino-acid biosynthesis; L-histidine biosynthesis; L-histidine from 5-phospho-alpha-D-ribose 1-diphosphate: step 8/9.</text>
</comment>
<reference evidence="10" key="1">
    <citation type="journal article" date="2020" name="mSystems">
        <title>Genome- and Community-Level Interaction Insights into Carbon Utilization and Element Cycling Functions of Hydrothermarchaeota in Hydrothermal Sediment.</title>
        <authorList>
            <person name="Zhou Z."/>
            <person name="Liu Y."/>
            <person name="Xu W."/>
            <person name="Pan J."/>
            <person name="Luo Z.H."/>
            <person name="Li M."/>
        </authorList>
    </citation>
    <scope>NUCLEOTIDE SEQUENCE [LARGE SCALE GENOMIC DNA]</scope>
    <source>
        <strain evidence="10">HyVt-577</strain>
    </source>
</reference>
<dbReference type="SUPFAM" id="SSF89550">
    <property type="entry name" value="PHP domain-like"/>
    <property type="match status" value="1"/>
</dbReference>
<sequence length="258" mass="29893">MAEQRITRDYHIHTKLCKHAKGEMFEYVETAIEKGLTEIAFTDHIPLPDGFDAAHRMAESDLEKYVKSIEDLRRQYPQIKIRCGIEADFYDGFEDYLQKTFARYAFEIIIMSVHYVKGWPKNNWAFSFYFPDCSLTAVYSDYLQAVRRGVETGLFNVLGHLDLIKRPEQSLLEQNRSEVEEILESCARFNMAVELNTSGLRKEIGQVYPDLSFMPLVKEAGLPICFGSDAHEPWQVGYRFEDTDNALKAFPNLTIKTF</sequence>
<dbReference type="InterPro" id="IPR016195">
    <property type="entry name" value="Pol/histidinol_Pase-like"/>
</dbReference>
<dbReference type="Proteomes" id="UP000885779">
    <property type="component" value="Unassembled WGS sequence"/>
</dbReference>
<dbReference type="InterPro" id="IPR010140">
    <property type="entry name" value="Histidinol_P_phosphatase_HisJ"/>
</dbReference>
<evidence type="ECO:0000256" key="1">
    <source>
        <dbReference type="ARBA" id="ARBA00004970"/>
    </source>
</evidence>
<dbReference type="NCBIfam" id="NF005996">
    <property type="entry name" value="PRK08123.1"/>
    <property type="match status" value="1"/>
</dbReference>
<organism evidence="10">
    <name type="scientific">Caldithrix abyssi</name>
    <dbReference type="NCBI Taxonomy" id="187145"/>
    <lineage>
        <taxon>Bacteria</taxon>
        <taxon>Pseudomonadati</taxon>
        <taxon>Calditrichota</taxon>
        <taxon>Calditrichia</taxon>
        <taxon>Calditrichales</taxon>
        <taxon>Calditrichaceae</taxon>
        <taxon>Caldithrix</taxon>
    </lineage>
</organism>
<evidence type="ECO:0000256" key="2">
    <source>
        <dbReference type="ARBA" id="ARBA00009152"/>
    </source>
</evidence>
<evidence type="ECO:0000256" key="8">
    <source>
        <dbReference type="RuleBase" id="RU366003"/>
    </source>
</evidence>
<evidence type="ECO:0000256" key="3">
    <source>
        <dbReference type="ARBA" id="ARBA00013085"/>
    </source>
</evidence>
<evidence type="ECO:0000256" key="6">
    <source>
        <dbReference type="ARBA" id="ARBA00023102"/>
    </source>
</evidence>
<feature type="domain" description="PHP" evidence="9">
    <location>
        <begin position="9"/>
        <end position="198"/>
    </location>
</feature>
<name>A0A7V4WU61_CALAY</name>
<dbReference type="AlphaFoldDB" id="A0A7V4WU61"/>
<evidence type="ECO:0000313" key="10">
    <source>
        <dbReference type="EMBL" id="HGY54890.1"/>
    </source>
</evidence>
<dbReference type="EMBL" id="DRQG01000034">
    <property type="protein sequence ID" value="HGY54890.1"/>
    <property type="molecule type" value="Genomic_DNA"/>
</dbReference>
<keyword evidence="4 8" id="KW-0028">Amino-acid biosynthesis</keyword>
<keyword evidence="5 8" id="KW-0378">Hydrolase</keyword>
<dbReference type="GO" id="GO:0000105">
    <property type="term" value="P:L-histidine biosynthetic process"/>
    <property type="evidence" value="ECO:0007669"/>
    <property type="project" value="UniProtKB-UniRule"/>
</dbReference>
<evidence type="ECO:0000259" key="9">
    <source>
        <dbReference type="Pfam" id="PF02811"/>
    </source>
</evidence>
<dbReference type="Pfam" id="PF13263">
    <property type="entry name" value="PHP_C"/>
    <property type="match status" value="1"/>
</dbReference>
<accession>A0A7V4WU61</accession>
<evidence type="ECO:0000256" key="5">
    <source>
        <dbReference type="ARBA" id="ARBA00022801"/>
    </source>
</evidence>
<dbReference type="GO" id="GO:0004401">
    <property type="term" value="F:histidinol-phosphatase activity"/>
    <property type="evidence" value="ECO:0007669"/>
    <property type="project" value="UniProtKB-UniRule"/>
</dbReference>
<comment type="catalytic activity">
    <reaction evidence="7 8">
        <text>L-histidinol phosphate + H2O = L-histidinol + phosphate</text>
        <dbReference type="Rhea" id="RHEA:14465"/>
        <dbReference type="ChEBI" id="CHEBI:15377"/>
        <dbReference type="ChEBI" id="CHEBI:43474"/>
        <dbReference type="ChEBI" id="CHEBI:57699"/>
        <dbReference type="ChEBI" id="CHEBI:57980"/>
        <dbReference type="EC" id="3.1.3.15"/>
    </reaction>
</comment>
<dbReference type="NCBIfam" id="NF005596">
    <property type="entry name" value="PRK07328.1"/>
    <property type="match status" value="1"/>
</dbReference>
<gene>
    <name evidence="10" type="primary">hisJ</name>
    <name evidence="10" type="ORF">ENK44_04250</name>
</gene>
<dbReference type="InterPro" id="IPR004013">
    <property type="entry name" value="PHP_dom"/>
</dbReference>
<dbReference type="NCBIfam" id="TIGR01856">
    <property type="entry name" value="hisJ_fam"/>
    <property type="match status" value="1"/>
</dbReference>
<protein>
    <recommendedName>
        <fullName evidence="3 8">Histidinol-phosphatase</fullName>
        <shortName evidence="8">HolPase</shortName>
        <ecNumber evidence="3 8">3.1.3.15</ecNumber>
    </recommendedName>
</protein>
<dbReference type="GO" id="GO:0005737">
    <property type="term" value="C:cytoplasm"/>
    <property type="evidence" value="ECO:0007669"/>
    <property type="project" value="TreeGrafter"/>
</dbReference>
<dbReference type="Gene3D" id="3.20.20.140">
    <property type="entry name" value="Metal-dependent hydrolases"/>
    <property type="match status" value="1"/>
</dbReference>
<dbReference type="EC" id="3.1.3.15" evidence="3 8"/>
<evidence type="ECO:0000256" key="4">
    <source>
        <dbReference type="ARBA" id="ARBA00022605"/>
    </source>
</evidence>
<comment type="caution">
    <text evidence="10">The sequence shown here is derived from an EMBL/GenBank/DDBJ whole genome shotgun (WGS) entry which is preliminary data.</text>
</comment>